<dbReference type="InterPro" id="IPR036388">
    <property type="entry name" value="WH-like_DNA-bd_sf"/>
</dbReference>
<comment type="caution">
    <text evidence="3">The sequence shown here is derived from an EMBL/GenBank/DDBJ whole genome shotgun (WGS) entry which is preliminary data.</text>
</comment>
<dbReference type="InterPro" id="IPR011991">
    <property type="entry name" value="ArsR-like_HTH"/>
</dbReference>
<dbReference type="SUPFAM" id="SSF46785">
    <property type="entry name" value="Winged helix' DNA-binding domain"/>
    <property type="match status" value="1"/>
</dbReference>
<dbReference type="InterPro" id="IPR001845">
    <property type="entry name" value="HTH_ArsR_DNA-bd_dom"/>
</dbReference>
<proteinExistence type="predicted"/>
<evidence type="ECO:0000259" key="2">
    <source>
        <dbReference type="PROSITE" id="PS50987"/>
    </source>
</evidence>
<dbReference type="PROSITE" id="PS50987">
    <property type="entry name" value="HTH_ARSR_2"/>
    <property type="match status" value="1"/>
</dbReference>
<dbReference type="PANTHER" id="PTHR43428">
    <property type="entry name" value="ARSENATE REDUCTASE"/>
    <property type="match status" value="1"/>
</dbReference>
<gene>
    <name evidence="3" type="ORF">GCM10025780_05530</name>
</gene>
<dbReference type="InterPro" id="IPR036196">
    <property type="entry name" value="Ptyr_pPase_sf"/>
</dbReference>
<evidence type="ECO:0000313" key="4">
    <source>
        <dbReference type="Proteomes" id="UP001501295"/>
    </source>
</evidence>
<dbReference type="Pfam" id="PF01451">
    <property type="entry name" value="LMWPc"/>
    <property type="match status" value="1"/>
</dbReference>
<keyword evidence="1" id="KW-0059">Arsenical resistance</keyword>
<dbReference type="SUPFAM" id="SSF52788">
    <property type="entry name" value="Phosphotyrosine protein phosphatases I"/>
    <property type="match status" value="1"/>
</dbReference>
<dbReference type="Proteomes" id="UP001501295">
    <property type="component" value="Unassembled WGS sequence"/>
</dbReference>
<dbReference type="InterPro" id="IPR036390">
    <property type="entry name" value="WH_DNA-bd_sf"/>
</dbReference>
<organism evidence="3 4">
    <name type="scientific">Frondihabitans cladoniiphilus</name>
    <dbReference type="NCBI Taxonomy" id="715785"/>
    <lineage>
        <taxon>Bacteria</taxon>
        <taxon>Bacillati</taxon>
        <taxon>Actinomycetota</taxon>
        <taxon>Actinomycetes</taxon>
        <taxon>Micrococcales</taxon>
        <taxon>Microbacteriaceae</taxon>
        <taxon>Frondihabitans</taxon>
    </lineage>
</organism>
<dbReference type="RefSeq" id="WP_345372955.1">
    <property type="nucleotide sequence ID" value="NZ_BAABLM010000001.1"/>
</dbReference>
<keyword evidence="4" id="KW-1185">Reference proteome</keyword>
<dbReference type="InterPro" id="IPR023485">
    <property type="entry name" value="Ptyr_pPase"/>
</dbReference>
<feature type="domain" description="HTH arsR-type" evidence="2">
    <location>
        <begin position="4"/>
        <end position="101"/>
    </location>
</feature>
<dbReference type="Gene3D" id="3.40.50.2300">
    <property type="match status" value="1"/>
</dbReference>
<reference evidence="4" key="1">
    <citation type="journal article" date="2019" name="Int. J. Syst. Evol. Microbiol.">
        <title>The Global Catalogue of Microorganisms (GCM) 10K type strain sequencing project: providing services to taxonomists for standard genome sequencing and annotation.</title>
        <authorList>
            <consortium name="The Broad Institute Genomics Platform"/>
            <consortium name="The Broad Institute Genome Sequencing Center for Infectious Disease"/>
            <person name="Wu L."/>
            <person name="Ma J."/>
        </authorList>
    </citation>
    <scope>NUCLEOTIDE SEQUENCE [LARGE SCALE GENOMIC DNA]</scope>
    <source>
        <strain evidence="4">JCM 18956</strain>
    </source>
</reference>
<evidence type="ECO:0000256" key="1">
    <source>
        <dbReference type="ARBA" id="ARBA00022849"/>
    </source>
</evidence>
<dbReference type="SMART" id="SM00226">
    <property type="entry name" value="LMWPc"/>
    <property type="match status" value="1"/>
</dbReference>
<dbReference type="Pfam" id="PF12840">
    <property type="entry name" value="HTH_20"/>
    <property type="match status" value="1"/>
</dbReference>
<dbReference type="PANTHER" id="PTHR43428:SF1">
    <property type="entry name" value="ARSENATE REDUCTASE"/>
    <property type="match status" value="1"/>
</dbReference>
<dbReference type="EMBL" id="BAABLM010000001">
    <property type="protein sequence ID" value="GAA4666644.1"/>
    <property type="molecule type" value="Genomic_DNA"/>
</dbReference>
<dbReference type="Gene3D" id="1.10.10.10">
    <property type="entry name" value="Winged helix-like DNA-binding domain superfamily/Winged helix DNA-binding domain"/>
    <property type="match status" value="1"/>
</dbReference>
<protein>
    <submittedName>
        <fullName evidence="3">Helix-turn-helix domain-containing protein</fullName>
    </submittedName>
</protein>
<accession>A0ABP8VLR9</accession>
<dbReference type="SMART" id="SM00418">
    <property type="entry name" value="HTH_ARSR"/>
    <property type="match status" value="1"/>
</dbReference>
<dbReference type="CDD" id="cd00090">
    <property type="entry name" value="HTH_ARSR"/>
    <property type="match status" value="1"/>
</dbReference>
<sequence>MNAERTETIQARAAKHAALADPARLRIVDLLTLGDVSPTDMGQQLGMPSNLVAHHLKVLEGVGILVRVRSEGDRRRSYLHLAPGALTGLTPTTSVAAHRVVFVCTGNSARSQLAAALWENASSIPAASGGTHPAKRVEPGAIRAAKRHHLELHEATPQLLADVLGPDDFVVTVCDNAHEELTVPSGLHWSIPDPVHTGTDTAFEAAFTDLEHRIQELAPRLTKA</sequence>
<name>A0ABP8VLR9_9MICO</name>
<evidence type="ECO:0000313" key="3">
    <source>
        <dbReference type="EMBL" id="GAA4666644.1"/>
    </source>
</evidence>